<feature type="compositionally biased region" description="Gly residues" evidence="1">
    <location>
        <begin position="403"/>
        <end position="415"/>
    </location>
</feature>
<dbReference type="AlphaFoldDB" id="A0A446B8F6"/>
<reference evidence="2 3" key="1">
    <citation type="submission" date="2018-04" db="EMBL/GenBank/DDBJ databases">
        <authorList>
            <person name="Huttner S."/>
            <person name="Dainat J."/>
        </authorList>
    </citation>
    <scope>NUCLEOTIDE SEQUENCE [LARGE SCALE GENOMIC DNA]</scope>
</reference>
<dbReference type="Proteomes" id="UP000289323">
    <property type="component" value="Unassembled WGS sequence"/>
</dbReference>
<organism evidence="2 3">
    <name type="scientific">Thermothielavioides terrestris</name>
    <dbReference type="NCBI Taxonomy" id="2587410"/>
    <lineage>
        <taxon>Eukaryota</taxon>
        <taxon>Fungi</taxon>
        <taxon>Dikarya</taxon>
        <taxon>Ascomycota</taxon>
        <taxon>Pezizomycotina</taxon>
        <taxon>Sordariomycetes</taxon>
        <taxon>Sordariomycetidae</taxon>
        <taxon>Sordariales</taxon>
        <taxon>Chaetomiaceae</taxon>
        <taxon>Thermothielavioides</taxon>
    </lineage>
</organism>
<feature type="region of interest" description="Disordered" evidence="1">
    <location>
        <begin position="402"/>
        <end position="431"/>
    </location>
</feature>
<accession>A0A446B8F6</accession>
<feature type="region of interest" description="Disordered" evidence="1">
    <location>
        <begin position="236"/>
        <end position="264"/>
    </location>
</feature>
<sequence length="460" mass="48913">MEPPSKRPRFGPAPFEDDPEADELNEQPEEVNARRDPAVQLERSRAFAAFKLKSAFERIFEKYEKDFTGVGDEIDLRTGEIVVDNGHIQSLKNAQLGGSAEGEDSADSGDGASEAGSLNEEERMLRGKAENRLSQLGHNALPMVPLGMGPSHFARGAWSASHSLMGLPPMLPTMGYPGQMPFGGFPMQYGTPMSMAATDPTWRTPELPSTFVGHRMLTGEATPSVRKKVARLSLSAARGQDTGDEDDIFLRPSATKDNGSSETPAIKKKLLLARHAPEQAPSKKKKGIPAQTHKQSILSLLPDNDDEEDELSILSPIRPASGPGSTTVRSTPAAHHVRLGLVAPTGSSSKPSTSSKLKLQRAVARGSVSNGIPAADGADGASFRTPTKKRRGAKGLQLALEAGGRGRGRGPGGGEAAELQAGTPASGRLESDLVQTPGGTMRRCGEDGFRCEREFCFSCL</sequence>
<evidence type="ECO:0000313" key="2">
    <source>
        <dbReference type="EMBL" id="SPQ18804.1"/>
    </source>
</evidence>
<dbReference type="GO" id="GO:0005634">
    <property type="term" value="C:nucleus"/>
    <property type="evidence" value="ECO:0007669"/>
    <property type="project" value="InterPro"/>
</dbReference>
<dbReference type="InterPro" id="IPR018465">
    <property type="entry name" value="Scm3/HJURP"/>
</dbReference>
<gene>
    <name evidence="2" type="ORF">TT172_LOCUS1223</name>
</gene>
<evidence type="ECO:0000313" key="3">
    <source>
        <dbReference type="Proteomes" id="UP000289323"/>
    </source>
</evidence>
<dbReference type="EMBL" id="OUUZ01000001">
    <property type="protein sequence ID" value="SPQ18804.1"/>
    <property type="molecule type" value="Genomic_DNA"/>
</dbReference>
<feature type="compositionally biased region" description="Acidic residues" evidence="1">
    <location>
        <begin position="15"/>
        <end position="29"/>
    </location>
</feature>
<dbReference type="Gene3D" id="1.10.20.10">
    <property type="entry name" value="Histone, subunit A"/>
    <property type="match status" value="1"/>
</dbReference>
<dbReference type="PANTHER" id="PTHR15992:SF5">
    <property type="entry name" value="HOLLIDAY JUNCTION RECOGNITION PROTEIN"/>
    <property type="match status" value="1"/>
</dbReference>
<feature type="region of interest" description="Disordered" evidence="1">
    <location>
        <begin position="1"/>
        <end position="39"/>
    </location>
</feature>
<name>A0A446B8F6_9PEZI</name>
<dbReference type="GO" id="GO:0046982">
    <property type="term" value="F:protein heterodimerization activity"/>
    <property type="evidence" value="ECO:0007669"/>
    <property type="project" value="InterPro"/>
</dbReference>
<dbReference type="PANTHER" id="PTHR15992">
    <property type="entry name" value="HOLLIDAY JUNCTION RECOGNITION PROTEIN"/>
    <property type="match status" value="1"/>
</dbReference>
<dbReference type="Pfam" id="PF10384">
    <property type="entry name" value="Scm3"/>
    <property type="match status" value="1"/>
</dbReference>
<dbReference type="GO" id="GO:0042393">
    <property type="term" value="F:histone binding"/>
    <property type="evidence" value="ECO:0007669"/>
    <property type="project" value="InterPro"/>
</dbReference>
<protein>
    <submittedName>
        <fullName evidence="2">8249ea6b-31b7-48b8-a110-2efef7516bdd</fullName>
    </submittedName>
</protein>
<dbReference type="InterPro" id="IPR009072">
    <property type="entry name" value="Histone-fold"/>
</dbReference>
<proteinExistence type="predicted"/>
<evidence type="ECO:0000256" key="1">
    <source>
        <dbReference type="SAM" id="MobiDB-lite"/>
    </source>
</evidence>
<feature type="region of interest" description="Disordered" evidence="1">
    <location>
        <begin position="94"/>
        <end position="123"/>
    </location>
</feature>